<sequence length="667" mass="72745">MKNIFFTHSILICFLLVGCMQSQKESDLAFKVNESTNRTPASGVSPDVESPDALESEQVVKINPATCGNGWQLKNPTVINEHFKKAKEVLNSNSCLSCHNSSSKGYALLNYSSTEEMLEKKGVMNEGNLINPLELKKSLILTKLSNYGGSMPAVSETDLATLKEWIKSIDYECLAEKEIVKEASKQIKTADATIDQKITTYTTTTTTRSATSLKVLMPGKVESNLTIAEKDSKNITAESIDSIKNLTTEMAKDKYKASTTFIASVKNKILKLEEKVLFTGVDGLTFNLNQIHNLNLNTGVNTKGAIALTDLPVSKTTEINKIETTITTTGAYKDGVSTIVQKTKTLSKADNTFAVKDRTYVIDANKLVFTEAISDFGPKSSISFSNGIRSEITVNAYLKAGKTYIEKKVVKTLADGSLVDGVYSGLSVVGSSTTTSEIDGNNFSYISIPLITNKTIRPTRTCDIATLEKNIEAKSSTANGRWLASKNVNIRFAERYYVLSVLSKVFGSSVLGTAYSINSLNTVFGGNFDNYDLVRDDLTSSKVINTSPEGYALIAANTTPNTDVIGPLNPIRLATTIRVCEDIAKSNTFILNAIRNATGDQSISTASIPYPFKQDFINAHNLFYPTDPISEDTTNALICVADAETSAIDQWRNVFLTLCITPEWQIP</sequence>
<dbReference type="RefSeq" id="WP_323574569.1">
    <property type="nucleotide sequence ID" value="NZ_JAYGJQ010000001.1"/>
</dbReference>
<keyword evidence="2" id="KW-1185">Reference proteome</keyword>
<protein>
    <recommendedName>
        <fullName evidence="3">Cytochrome c domain-containing protein</fullName>
    </recommendedName>
</protein>
<evidence type="ECO:0000313" key="2">
    <source>
        <dbReference type="Proteomes" id="UP001302274"/>
    </source>
</evidence>
<comment type="caution">
    <text evidence="1">The sequence shown here is derived from an EMBL/GenBank/DDBJ whole genome shotgun (WGS) entry which is preliminary data.</text>
</comment>
<dbReference type="PROSITE" id="PS51257">
    <property type="entry name" value="PROKAR_LIPOPROTEIN"/>
    <property type="match status" value="1"/>
</dbReference>
<accession>A0ABU5VTV7</accession>
<evidence type="ECO:0008006" key="3">
    <source>
        <dbReference type="Google" id="ProtNLM"/>
    </source>
</evidence>
<dbReference type="Proteomes" id="UP001302274">
    <property type="component" value="Unassembled WGS sequence"/>
</dbReference>
<gene>
    <name evidence="1" type="ORF">SHI21_02655</name>
</gene>
<proteinExistence type="predicted"/>
<evidence type="ECO:0000313" key="1">
    <source>
        <dbReference type="EMBL" id="MEA9355080.1"/>
    </source>
</evidence>
<reference evidence="1 2" key="1">
    <citation type="submission" date="2023-11" db="EMBL/GenBank/DDBJ databases">
        <title>A Novel Polar Bacteriovorax (B. antarcticus) Isolated from the Biocrust in Antarctica.</title>
        <authorList>
            <person name="Mun W."/>
            <person name="Choi S.Y."/>
            <person name="Mitchell R.J."/>
        </authorList>
    </citation>
    <scope>NUCLEOTIDE SEQUENCE [LARGE SCALE GENOMIC DNA]</scope>
    <source>
        <strain evidence="1 2">PP10</strain>
    </source>
</reference>
<dbReference type="EMBL" id="JAYGJQ010000001">
    <property type="protein sequence ID" value="MEA9355080.1"/>
    <property type="molecule type" value="Genomic_DNA"/>
</dbReference>
<organism evidence="1 2">
    <name type="scientific">Bacteriovorax antarcticus</name>
    <dbReference type="NCBI Taxonomy" id="3088717"/>
    <lineage>
        <taxon>Bacteria</taxon>
        <taxon>Pseudomonadati</taxon>
        <taxon>Bdellovibrionota</taxon>
        <taxon>Bacteriovoracia</taxon>
        <taxon>Bacteriovoracales</taxon>
        <taxon>Bacteriovoracaceae</taxon>
        <taxon>Bacteriovorax</taxon>
    </lineage>
</organism>
<name>A0ABU5VTV7_9BACT</name>